<name>A0AAU8IBR3_9BACL</name>
<dbReference type="PANTHER" id="PTHR35792:SF2">
    <property type="entry name" value="GENERAL STRESS PROTEIN"/>
    <property type="match status" value="1"/>
</dbReference>
<dbReference type="AlphaFoldDB" id="A0AAU8IBR3"/>
<gene>
    <name evidence="2" type="ORF">ABNN70_09270</name>
</gene>
<dbReference type="PANTHER" id="PTHR35792">
    <property type="entry name" value="GENERAL STRESS PROTEIN"/>
    <property type="match status" value="1"/>
</dbReference>
<dbReference type="InterPro" id="IPR052928">
    <property type="entry name" value="Desiccation-related_membrane"/>
</dbReference>
<evidence type="ECO:0000256" key="1">
    <source>
        <dbReference type="SAM" id="Phobius"/>
    </source>
</evidence>
<dbReference type="EMBL" id="CP159510">
    <property type="protein sequence ID" value="XCJ15908.1"/>
    <property type="molecule type" value="Genomic_DNA"/>
</dbReference>
<feature type="transmembrane region" description="Helical" evidence="1">
    <location>
        <begin position="17"/>
        <end position="36"/>
    </location>
</feature>
<keyword evidence="1" id="KW-0472">Membrane</keyword>
<dbReference type="Pfam" id="PF12732">
    <property type="entry name" value="YtxH"/>
    <property type="match status" value="1"/>
</dbReference>
<accession>A0AAU8IBR3</accession>
<keyword evidence="1" id="KW-0812">Transmembrane</keyword>
<dbReference type="RefSeq" id="WP_129929094.1">
    <property type="nucleotide sequence ID" value="NZ_CP159510.1"/>
</dbReference>
<dbReference type="InterPro" id="IPR024623">
    <property type="entry name" value="YtxH"/>
</dbReference>
<protein>
    <submittedName>
        <fullName evidence="2">YtxH domain-containing protein</fullName>
    </submittedName>
</protein>
<evidence type="ECO:0000313" key="2">
    <source>
        <dbReference type="EMBL" id="XCJ15908.1"/>
    </source>
</evidence>
<proteinExistence type="predicted"/>
<sequence>MSQSEKKCCSGLSGKELMIGSIIGGIVGGVTALLLAPKSGEETRRDLHVKDLVSNGVDKVKQAASTLVKKDEEPYS</sequence>
<keyword evidence="1" id="KW-1133">Transmembrane helix</keyword>
<organism evidence="2">
    <name type="scientific">Sporolactobacillus sp. Y61</name>
    <dbReference type="NCBI Taxonomy" id="3160863"/>
    <lineage>
        <taxon>Bacteria</taxon>
        <taxon>Bacillati</taxon>
        <taxon>Bacillota</taxon>
        <taxon>Bacilli</taxon>
        <taxon>Bacillales</taxon>
        <taxon>Sporolactobacillaceae</taxon>
        <taxon>Sporolactobacillus</taxon>
    </lineage>
</organism>
<reference evidence="2" key="1">
    <citation type="submission" date="2024-06" db="EMBL/GenBank/DDBJ databases">
        <authorList>
            <person name="Fan A."/>
            <person name="Zhang F.Y."/>
            <person name="Zhang L."/>
        </authorList>
    </citation>
    <scope>NUCLEOTIDE SEQUENCE</scope>
    <source>
        <strain evidence="2">Y61</strain>
    </source>
</reference>